<dbReference type="Proteomes" id="UP000176854">
    <property type="component" value="Unassembled WGS sequence"/>
</dbReference>
<comment type="caution">
    <text evidence="1">The sequence shown here is derived from an EMBL/GenBank/DDBJ whole genome shotgun (WGS) entry which is preliminary data.</text>
</comment>
<reference evidence="1 2" key="1">
    <citation type="journal article" date="2016" name="Nat. Commun.">
        <title>Thousands of microbial genomes shed light on interconnected biogeochemical processes in an aquifer system.</title>
        <authorList>
            <person name="Anantharaman K."/>
            <person name="Brown C.T."/>
            <person name="Hug L.A."/>
            <person name="Sharon I."/>
            <person name="Castelle C.J."/>
            <person name="Probst A.J."/>
            <person name="Thomas B.C."/>
            <person name="Singh A."/>
            <person name="Wilkins M.J."/>
            <person name="Karaoz U."/>
            <person name="Brodie E.L."/>
            <person name="Williams K.H."/>
            <person name="Hubbard S.S."/>
            <person name="Banfield J.F."/>
        </authorList>
    </citation>
    <scope>NUCLEOTIDE SEQUENCE [LARGE SCALE GENOMIC DNA]</scope>
</reference>
<protein>
    <submittedName>
        <fullName evidence="1">Uncharacterized protein</fullName>
    </submittedName>
</protein>
<sequence length="61" mass="6403">MCIRGQASSAAIKNKLPTETLKTVTAVTANEITAKHITSVCVPISGLFFCPVTTVPVSIEL</sequence>
<evidence type="ECO:0000313" key="2">
    <source>
        <dbReference type="Proteomes" id="UP000176854"/>
    </source>
</evidence>
<dbReference type="STRING" id="1798373.A2154_04805"/>
<name>A0A1F5Z8G5_9BACT</name>
<organism evidence="1 2">
    <name type="scientific">Candidatus Gottesmanbacteria bacterium RBG_16_43_7</name>
    <dbReference type="NCBI Taxonomy" id="1798373"/>
    <lineage>
        <taxon>Bacteria</taxon>
        <taxon>Candidatus Gottesmaniibacteriota</taxon>
    </lineage>
</organism>
<gene>
    <name evidence="1" type="ORF">A2154_04805</name>
</gene>
<proteinExistence type="predicted"/>
<dbReference type="AlphaFoldDB" id="A0A1F5Z8G5"/>
<accession>A0A1F5Z8G5</accession>
<evidence type="ECO:0000313" key="1">
    <source>
        <dbReference type="EMBL" id="OGG08663.1"/>
    </source>
</evidence>
<dbReference type="EMBL" id="MFJC01000054">
    <property type="protein sequence ID" value="OGG08663.1"/>
    <property type="molecule type" value="Genomic_DNA"/>
</dbReference>